<evidence type="ECO:0000256" key="2">
    <source>
        <dbReference type="ARBA" id="ARBA00022605"/>
    </source>
</evidence>
<evidence type="ECO:0000256" key="1">
    <source>
        <dbReference type="ARBA" id="ARBA00022430"/>
    </source>
</evidence>
<keyword evidence="7" id="KW-0100">Branched-chain amino acid biosynthesis</keyword>
<dbReference type="Gene3D" id="3.40.718.10">
    <property type="entry name" value="Isopropylmalate Dehydrogenase"/>
    <property type="match status" value="1"/>
</dbReference>
<dbReference type="PANTHER" id="PTHR42979">
    <property type="entry name" value="3-ISOPROPYLMALATE DEHYDROGENASE"/>
    <property type="match status" value="1"/>
</dbReference>
<dbReference type="GO" id="GO:0003862">
    <property type="term" value="F:3-isopropylmalate dehydrogenase activity"/>
    <property type="evidence" value="ECO:0007669"/>
    <property type="project" value="InterPro"/>
</dbReference>
<dbReference type="Pfam" id="PF00180">
    <property type="entry name" value="Iso_dh"/>
    <property type="match status" value="1"/>
</dbReference>
<evidence type="ECO:0000256" key="3">
    <source>
        <dbReference type="ARBA" id="ARBA00022723"/>
    </source>
</evidence>
<keyword evidence="4" id="KW-0460">Magnesium</keyword>
<proteinExistence type="predicted"/>
<dbReference type="InterPro" id="IPR004429">
    <property type="entry name" value="Isopropylmalate_DH"/>
</dbReference>
<dbReference type="SUPFAM" id="SSF53659">
    <property type="entry name" value="Isocitrate/Isopropylmalate dehydrogenase-like"/>
    <property type="match status" value="1"/>
</dbReference>
<keyword evidence="3" id="KW-0479">Metal-binding</keyword>
<evidence type="ECO:0000313" key="9">
    <source>
        <dbReference type="EMBL" id="SVD99610.1"/>
    </source>
</evidence>
<organism evidence="9">
    <name type="scientific">marine metagenome</name>
    <dbReference type="NCBI Taxonomy" id="408172"/>
    <lineage>
        <taxon>unclassified sequences</taxon>
        <taxon>metagenomes</taxon>
        <taxon>ecological metagenomes</taxon>
    </lineage>
</organism>
<evidence type="ECO:0000256" key="6">
    <source>
        <dbReference type="ARBA" id="ARBA00023027"/>
    </source>
</evidence>
<reference evidence="9" key="1">
    <citation type="submission" date="2018-05" db="EMBL/GenBank/DDBJ databases">
        <authorList>
            <person name="Lanie J.A."/>
            <person name="Ng W.-L."/>
            <person name="Kazmierczak K.M."/>
            <person name="Andrzejewski T.M."/>
            <person name="Davidsen T.M."/>
            <person name="Wayne K.J."/>
            <person name="Tettelin H."/>
            <person name="Glass J.I."/>
            <person name="Rusch D."/>
            <person name="Podicherti R."/>
            <person name="Tsui H.-C.T."/>
            <person name="Winkler M.E."/>
        </authorList>
    </citation>
    <scope>NUCLEOTIDE SEQUENCE</scope>
</reference>
<protein>
    <recommendedName>
        <fullName evidence="8">Isopropylmalate dehydrogenase-like domain-containing protein</fullName>
    </recommendedName>
</protein>
<dbReference type="GO" id="GO:0046872">
    <property type="term" value="F:metal ion binding"/>
    <property type="evidence" value="ECO:0007669"/>
    <property type="project" value="UniProtKB-KW"/>
</dbReference>
<dbReference type="GO" id="GO:0005829">
    <property type="term" value="C:cytosol"/>
    <property type="evidence" value="ECO:0007669"/>
    <property type="project" value="TreeGrafter"/>
</dbReference>
<keyword evidence="1" id="KW-0432">Leucine biosynthesis</keyword>
<keyword evidence="2" id="KW-0028">Amino-acid biosynthesis</keyword>
<evidence type="ECO:0000256" key="7">
    <source>
        <dbReference type="ARBA" id="ARBA00023304"/>
    </source>
</evidence>
<feature type="non-terminal residue" evidence="9">
    <location>
        <position position="92"/>
    </location>
</feature>
<sequence length="92" mass="9435">MDLPHEATGKENNMAHKVAVFAGDGIGTEVMGEATEVLKIVGPRFGLDFTFEPALAGGCSIDAHGVALTDSALRVAKESDAVLLGAVGGPKW</sequence>
<keyword evidence="6" id="KW-0520">NAD</keyword>
<evidence type="ECO:0000259" key="8">
    <source>
        <dbReference type="Pfam" id="PF00180"/>
    </source>
</evidence>
<dbReference type="InterPro" id="IPR024084">
    <property type="entry name" value="IsoPropMal-DH-like_dom"/>
</dbReference>
<evidence type="ECO:0000256" key="4">
    <source>
        <dbReference type="ARBA" id="ARBA00022842"/>
    </source>
</evidence>
<dbReference type="AlphaFoldDB" id="A0A382ZWG2"/>
<name>A0A382ZWG2_9ZZZZ</name>
<dbReference type="EMBL" id="UINC01187081">
    <property type="protein sequence ID" value="SVD99610.1"/>
    <property type="molecule type" value="Genomic_DNA"/>
</dbReference>
<feature type="domain" description="Isopropylmalate dehydrogenase-like" evidence="8">
    <location>
        <begin position="17"/>
        <end position="92"/>
    </location>
</feature>
<keyword evidence="5" id="KW-0560">Oxidoreductase</keyword>
<dbReference type="PANTHER" id="PTHR42979:SF1">
    <property type="entry name" value="3-ISOPROPYLMALATE DEHYDROGENASE"/>
    <property type="match status" value="1"/>
</dbReference>
<evidence type="ECO:0000256" key="5">
    <source>
        <dbReference type="ARBA" id="ARBA00023002"/>
    </source>
</evidence>
<gene>
    <name evidence="9" type="ORF">METZ01_LOCUS452464</name>
</gene>
<dbReference type="GO" id="GO:0009098">
    <property type="term" value="P:L-leucine biosynthetic process"/>
    <property type="evidence" value="ECO:0007669"/>
    <property type="project" value="UniProtKB-KW"/>
</dbReference>
<accession>A0A382ZWG2</accession>